<dbReference type="PROSITE" id="PS51257">
    <property type="entry name" value="PROKAR_LIPOPROTEIN"/>
    <property type="match status" value="1"/>
</dbReference>
<protein>
    <submittedName>
        <fullName evidence="2">Uncharacterized protein</fullName>
    </submittedName>
</protein>
<evidence type="ECO:0000313" key="2">
    <source>
        <dbReference type="EMBL" id="TWT72038.1"/>
    </source>
</evidence>
<dbReference type="OrthoDB" id="9865577at2"/>
<keyword evidence="3" id="KW-1185">Reference proteome</keyword>
<reference evidence="2 3" key="1">
    <citation type="submission" date="2019-02" db="EMBL/GenBank/DDBJ databases">
        <title>Deep-cultivation of Planctomycetes and their phenomic and genomic characterization uncovers novel biology.</title>
        <authorList>
            <person name="Wiegand S."/>
            <person name="Jogler M."/>
            <person name="Boedeker C."/>
            <person name="Pinto D."/>
            <person name="Vollmers J."/>
            <person name="Rivas-Marin E."/>
            <person name="Kohn T."/>
            <person name="Peeters S.H."/>
            <person name="Heuer A."/>
            <person name="Rast P."/>
            <person name="Oberbeckmann S."/>
            <person name="Bunk B."/>
            <person name="Jeske O."/>
            <person name="Meyerdierks A."/>
            <person name="Storesund J.E."/>
            <person name="Kallscheuer N."/>
            <person name="Luecker S."/>
            <person name="Lage O.M."/>
            <person name="Pohl T."/>
            <person name="Merkel B.J."/>
            <person name="Hornburger P."/>
            <person name="Mueller R.-W."/>
            <person name="Bruemmer F."/>
            <person name="Labrenz M."/>
            <person name="Spormann A.M."/>
            <person name="Op Den Camp H."/>
            <person name="Overmann J."/>
            <person name="Amann R."/>
            <person name="Jetten M.S.M."/>
            <person name="Mascher T."/>
            <person name="Medema M.H."/>
            <person name="Devos D.P."/>
            <person name="Kaster A.-K."/>
            <person name="Ovreas L."/>
            <person name="Rohde M."/>
            <person name="Galperin M.Y."/>
            <person name="Jogler C."/>
        </authorList>
    </citation>
    <scope>NUCLEOTIDE SEQUENCE [LARGE SCALE GENOMIC DNA]</scope>
    <source>
        <strain evidence="2 3">Pan14r</strain>
    </source>
</reference>
<sequence length="132" mass="13678">MRTSLTTRGPVLSIATAGILLAGMTGCKSGCLLTSFYSRPVVVSEGTCNCEVHRGGVPSVTPNVPHESLMGGQGLSQPMPEISTGEIPPMSAPPLQPIPETVDGLSWPAQPPVDVTPIPEELDLPPGEPVEL</sequence>
<gene>
    <name evidence="2" type="ORF">Pan14r_43550</name>
</gene>
<dbReference type="AlphaFoldDB" id="A0A5C5YAS5"/>
<dbReference type="RefSeq" id="WP_145293853.1">
    <property type="nucleotide sequence ID" value="NZ_CP036319.1"/>
</dbReference>
<comment type="caution">
    <text evidence="2">The sequence shown here is derived from an EMBL/GenBank/DDBJ whole genome shotgun (WGS) entry which is preliminary data.</text>
</comment>
<dbReference type="Proteomes" id="UP000317238">
    <property type="component" value="Unassembled WGS sequence"/>
</dbReference>
<evidence type="ECO:0000256" key="1">
    <source>
        <dbReference type="SAM" id="MobiDB-lite"/>
    </source>
</evidence>
<proteinExistence type="predicted"/>
<name>A0A5C5YAS5_9PLAN</name>
<feature type="region of interest" description="Disordered" evidence="1">
    <location>
        <begin position="56"/>
        <end position="132"/>
    </location>
</feature>
<accession>A0A5C5YAS5</accession>
<dbReference type="EMBL" id="SJPL01000001">
    <property type="protein sequence ID" value="TWT72038.1"/>
    <property type="molecule type" value="Genomic_DNA"/>
</dbReference>
<organism evidence="2 3">
    <name type="scientific">Crateriforma conspicua</name>
    <dbReference type="NCBI Taxonomy" id="2527996"/>
    <lineage>
        <taxon>Bacteria</taxon>
        <taxon>Pseudomonadati</taxon>
        <taxon>Planctomycetota</taxon>
        <taxon>Planctomycetia</taxon>
        <taxon>Planctomycetales</taxon>
        <taxon>Planctomycetaceae</taxon>
        <taxon>Crateriforma</taxon>
    </lineage>
</organism>
<evidence type="ECO:0000313" key="3">
    <source>
        <dbReference type="Proteomes" id="UP000317238"/>
    </source>
</evidence>